<evidence type="ECO:0000259" key="1">
    <source>
        <dbReference type="Pfam" id="PF13472"/>
    </source>
</evidence>
<dbReference type="Gene3D" id="3.40.50.1110">
    <property type="entry name" value="SGNH hydrolase"/>
    <property type="match status" value="1"/>
</dbReference>
<dbReference type="GO" id="GO:0004622">
    <property type="term" value="F:phosphatidylcholine lysophospholipase activity"/>
    <property type="evidence" value="ECO:0007669"/>
    <property type="project" value="TreeGrafter"/>
</dbReference>
<dbReference type="PANTHER" id="PTHR30383:SF5">
    <property type="entry name" value="SGNH HYDROLASE-TYPE ESTERASE DOMAIN-CONTAINING PROTEIN"/>
    <property type="match status" value="1"/>
</dbReference>
<dbReference type="PANTHER" id="PTHR30383">
    <property type="entry name" value="THIOESTERASE 1/PROTEASE 1/LYSOPHOSPHOLIPASE L1"/>
    <property type="match status" value="1"/>
</dbReference>
<organism evidence="2">
    <name type="scientific">uncultured Cytophagales bacterium</name>
    <dbReference type="NCBI Taxonomy" id="158755"/>
    <lineage>
        <taxon>Bacteria</taxon>
        <taxon>Pseudomonadati</taxon>
        <taxon>Bacteroidota</taxon>
        <taxon>Sphingobacteriia</taxon>
        <taxon>Sphingobacteriales</taxon>
        <taxon>environmental samples</taxon>
    </lineage>
</organism>
<name>A0A6J4LUY2_9SPHI</name>
<reference evidence="2" key="1">
    <citation type="submission" date="2020-02" db="EMBL/GenBank/DDBJ databases">
        <authorList>
            <person name="Meier V. D."/>
        </authorList>
    </citation>
    <scope>NUCLEOTIDE SEQUENCE</scope>
    <source>
        <strain evidence="2">AVDCRST_MAG56</strain>
    </source>
</reference>
<dbReference type="Pfam" id="PF13472">
    <property type="entry name" value="Lipase_GDSL_2"/>
    <property type="match status" value="1"/>
</dbReference>
<dbReference type="AlphaFoldDB" id="A0A6J4LUY2"/>
<proteinExistence type="predicted"/>
<gene>
    <name evidence="2" type="ORF">AVDCRST_MAG56-7912</name>
</gene>
<protein>
    <submittedName>
        <fullName evidence="2">Lipase/acylhydrolase family protein</fullName>
    </submittedName>
</protein>
<keyword evidence="2" id="KW-0378">Hydrolase</keyword>
<feature type="domain" description="SGNH hydrolase-type esterase" evidence="1">
    <location>
        <begin position="181"/>
        <end position="363"/>
    </location>
</feature>
<evidence type="ECO:0000313" key="2">
    <source>
        <dbReference type="EMBL" id="CAA9341580.1"/>
    </source>
</evidence>
<dbReference type="SUPFAM" id="SSF52266">
    <property type="entry name" value="SGNH hydrolase"/>
    <property type="match status" value="1"/>
</dbReference>
<dbReference type="EMBL" id="CADCTQ010000665">
    <property type="protein sequence ID" value="CAA9341580.1"/>
    <property type="molecule type" value="Genomic_DNA"/>
</dbReference>
<dbReference type="InterPro" id="IPR036514">
    <property type="entry name" value="SGNH_hydro_sf"/>
</dbReference>
<sequence length="379" mass="40870">MTTPIINPAAIVLAGWLLALGGSSFGQTARPRNLNAGVDTTRKSDVMLAVVHLELPAAVRAGERLAGRFTVQNVGHAPLDGTYRARLVYENRDTYRHQAQDLGRLEGHQLPPGTEVERTFEVAVPAGLPSGSTKVKLMLTPEGEDRPLALPMKYEGPPGLFPLGKVNVLGKPGRKKKRVVFFGDSVTQEAPMPDGYVSQLEALGGPVAGWELIGAGVGGDRVTSLRDRADADVLIYRPQTVVVYVGVNDCGFFKWVPAVGGTEPAAYERELTALVRKFRRHGIRVVLCTPAVIGEKRPGENELDASLEAYVRACHAVAGREGCPLVDLRAAFTQYLQIHNPQNQAKGILTTDGVHLTRAGNALAARELHKIFLGQDSQE</sequence>
<dbReference type="InterPro" id="IPR051532">
    <property type="entry name" value="Ester_Hydrolysis_Enzymes"/>
</dbReference>
<accession>A0A6J4LUY2</accession>
<dbReference type="InterPro" id="IPR013830">
    <property type="entry name" value="SGNH_hydro"/>
</dbReference>